<dbReference type="Proteomes" id="UP000244810">
    <property type="component" value="Unassembled WGS sequence"/>
</dbReference>
<evidence type="ECO:0000313" key="8">
    <source>
        <dbReference type="EMBL" id="PVE46813.1"/>
    </source>
</evidence>
<sequence>MMAIRLLCTAAALALTLAPAPAMAETVTHAQGQTEVTGTPGTVLVYDIATLDNLDALGVPVAGAPGQALPPHLAQYAAPIGTLFEPDFEAVNAAAPDLVLVGGRSAAQYAALSAMVPTLDLTVAREGYIDNVAANLRLLGGLFDREAEAEALVDALRADVAALHEEAAGAGRVLVVLTTGGRMSAHGPGSRFAVVYDDYGFTPAVEGLDTGTHGQAISFEFIRETNPDWLFVVDRDAAIGREGQAAAEYLDNPLVQSTTAWQQGQVVYLDAQAWYLTGAGVQALRSSIAQLRDALAAARN</sequence>
<organism evidence="8 9">
    <name type="scientific">Pararhodobacter aggregans</name>
    <dbReference type="NCBI Taxonomy" id="404875"/>
    <lineage>
        <taxon>Bacteria</taxon>
        <taxon>Pseudomonadati</taxon>
        <taxon>Pseudomonadota</taxon>
        <taxon>Alphaproteobacteria</taxon>
        <taxon>Rhodobacterales</taxon>
        <taxon>Paracoccaceae</taxon>
        <taxon>Pararhodobacter</taxon>
    </lineage>
</organism>
<keyword evidence="4" id="KW-0408">Iron</keyword>
<evidence type="ECO:0000256" key="3">
    <source>
        <dbReference type="ARBA" id="ARBA00022448"/>
    </source>
</evidence>
<keyword evidence="3" id="KW-0813">Transport</keyword>
<dbReference type="GO" id="GO:0030288">
    <property type="term" value="C:outer membrane-bounded periplasmic space"/>
    <property type="evidence" value="ECO:0007669"/>
    <property type="project" value="TreeGrafter"/>
</dbReference>
<dbReference type="AlphaFoldDB" id="A0A2T7UQ20"/>
<comment type="caution">
    <text evidence="8">The sequence shown here is derived from an EMBL/GenBank/DDBJ whole genome shotgun (WGS) entry which is preliminary data.</text>
</comment>
<dbReference type="PANTHER" id="PTHR30532:SF28">
    <property type="entry name" value="PETROBACTIN-BINDING PROTEIN YCLQ"/>
    <property type="match status" value="1"/>
</dbReference>
<dbReference type="SUPFAM" id="SSF53807">
    <property type="entry name" value="Helical backbone' metal receptor"/>
    <property type="match status" value="1"/>
</dbReference>
<evidence type="ECO:0000256" key="6">
    <source>
        <dbReference type="SAM" id="SignalP"/>
    </source>
</evidence>
<dbReference type="InterPro" id="IPR033870">
    <property type="entry name" value="FatB"/>
</dbReference>
<dbReference type="InterPro" id="IPR002491">
    <property type="entry name" value="ABC_transptr_periplasmic_BD"/>
</dbReference>
<keyword evidence="4" id="KW-0406">Ion transport</keyword>
<dbReference type="GO" id="GO:1901678">
    <property type="term" value="P:iron coordination entity transport"/>
    <property type="evidence" value="ECO:0007669"/>
    <property type="project" value="UniProtKB-ARBA"/>
</dbReference>
<dbReference type="EMBL" id="QDDR01000007">
    <property type="protein sequence ID" value="PVE46813.1"/>
    <property type="molecule type" value="Genomic_DNA"/>
</dbReference>
<name>A0A2T7UQ20_9RHOB</name>
<evidence type="ECO:0000256" key="2">
    <source>
        <dbReference type="ARBA" id="ARBA00008814"/>
    </source>
</evidence>
<evidence type="ECO:0000259" key="7">
    <source>
        <dbReference type="PROSITE" id="PS50983"/>
    </source>
</evidence>
<keyword evidence="4" id="KW-0410">Iron transport</keyword>
<comment type="subcellular location">
    <subcellularLocation>
        <location evidence="1">Cell envelope</location>
    </subcellularLocation>
</comment>
<gene>
    <name evidence="8" type="ORF">DDE23_14100</name>
</gene>
<accession>A0A2T7UQ20</accession>
<dbReference type="Pfam" id="PF01497">
    <property type="entry name" value="Peripla_BP_2"/>
    <property type="match status" value="1"/>
</dbReference>
<dbReference type="CDD" id="cd01140">
    <property type="entry name" value="FatB"/>
    <property type="match status" value="1"/>
</dbReference>
<dbReference type="PROSITE" id="PS50983">
    <property type="entry name" value="FE_B12_PBP"/>
    <property type="match status" value="1"/>
</dbReference>
<feature type="signal peptide" evidence="6">
    <location>
        <begin position="1"/>
        <end position="24"/>
    </location>
</feature>
<evidence type="ECO:0000313" key="9">
    <source>
        <dbReference type="Proteomes" id="UP000244810"/>
    </source>
</evidence>
<evidence type="ECO:0000256" key="5">
    <source>
        <dbReference type="ARBA" id="ARBA00022729"/>
    </source>
</evidence>
<dbReference type="OrthoDB" id="63946at2"/>
<dbReference type="PANTHER" id="PTHR30532">
    <property type="entry name" value="IRON III DICITRATE-BINDING PERIPLASMIC PROTEIN"/>
    <property type="match status" value="1"/>
</dbReference>
<dbReference type="InterPro" id="IPR051313">
    <property type="entry name" value="Bact_iron-sidero_bind"/>
</dbReference>
<keyword evidence="5 6" id="KW-0732">Signal</keyword>
<feature type="chain" id="PRO_5015457763" evidence="6">
    <location>
        <begin position="25"/>
        <end position="300"/>
    </location>
</feature>
<protein>
    <submittedName>
        <fullName evidence="8">Iron ABC transporter substrate-binding protein</fullName>
    </submittedName>
</protein>
<comment type="similarity">
    <text evidence="2">Belongs to the bacterial solute-binding protein 8 family.</text>
</comment>
<keyword evidence="9" id="KW-1185">Reference proteome</keyword>
<proteinExistence type="inferred from homology"/>
<dbReference type="Gene3D" id="3.40.50.1980">
    <property type="entry name" value="Nitrogenase molybdenum iron protein domain"/>
    <property type="match status" value="2"/>
</dbReference>
<feature type="domain" description="Fe/B12 periplasmic-binding" evidence="7">
    <location>
        <begin position="42"/>
        <end position="299"/>
    </location>
</feature>
<reference evidence="8 9" key="1">
    <citation type="journal article" date="2011" name="Syst. Appl. Microbiol.">
        <title>Defluviimonas denitrificans gen. nov., sp. nov., and Pararhodobacter aggregans gen. nov., sp. nov., non-phototrophic Rhodobacteraceae from the biofilter of a marine aquaculture.</title>
        <authorList>
            <person name="Foesel B.U."/>
            <person name="Drake H.L."/>
            <person name="Schramm A."/>
        </authorList>
    </citation>
    <scope>NUCLEOTIDE SEQUENCE [LARGE SCALE GENOMIC DNA]</scope>
    <source>
        <strain evidence="8 9">D1-19</strain>
    </source>
</reference>
<evidence type="ECO:0000256" key="4">
    <source>
        <dbReference type="ARBA" id="ARBA00022496"/>
    </source>
</evidence>
<evidence type="ECO:0000256" key="1">
    <source>
        <dbReference type="ARBA" id="ARBA00004196"/>
    </source>
</evidence>